<evidence type="ECO:0000259" key="1">
    <source>
        <dbReference type="Pfam" id="PF03435"/>
    </source>
</evidence>
<dbReference type="AlphaFoldDB" id="A0A2G8TDQ7"/>
<dbReference type="OrthoDB" id="528778at2"/>
<dbReference type="Proteomes" id="UP000230390">
    <property type="component" value="Unassembled WGS sequence"/>
</dbReference>
<organism evidence="2 3">
    <name type="scientific">Massilia eurypsychrophila</name>
    <dbReference type="NCBI Taxonomy" id="1485217"/>
    <lineage>
        <taxon>Bacteria</taxon>
        <taxon>Pseudomonadati</taxon>
        <taxon>Pseudomonadota</taxon>
        <taxon>Betaproteobacteria</taxon>
        <taxon>Burkholderiales</taxon>
        <taxon>Oxalobacteraceae</taxon>
        <taxon>Telluria group</taxon>
        <taxon>Massilia</taxon>
    </lineage>
</organism>
<dbReference type="PANTHER" id="PTHR43796:SF2">
    <property type="entry name" value="CARBOXYNORSPERMIDINE SYNTHASE"/>
    <property type="match status" value="1"/>
</dbReference>
<keyword evidence="3" id="KW-1185">Reference proteome</keyword>
<dbReference type="SUPFAM" id="SSF51735">
    <property type="entry name" value="NAD(P)-binding Rossmann-fold domains"/>
    <property type="match status" value="1"/>
</dbReference>
<dbReference type="Gene3D" id="3.30.360.10">
    <property type="entry name" value="Dihydrodipicolinate Reductase, domain 2"/>
    <property type="match status" value="1"/>
</dbReference>
<evidence type="ECO:0000313" key="2">
    <source>
        <dbReference type="EMBL" id="PIL44172.1"/>
    </source>
</evidence>
<feature type="domain" description="Saccharopine dehydrogenase NADP binding" evidence="1">
    <location>
        <begin position="2"/>
        <end position="128"/>
    </location>
</feature>
<evidence type="ECO:0000313" key="3">
    <source>
        <dbReference type="Proteomes" id="UP000230390"/>
    </source>
</evidence>
<dbReference type="InterPro" id="IPR036291">
    <property type="entry name" value="NAD(P)-bd_dom_sf"/>
</dbReference>
<proteinExistence type="predicted"/>
<gene>
    <name evidence="2" type="ORF">CR105_15860</name>
</gene>
<dbReference type="Gene3D" id="3.40.50.720">
    <property type="entry name" value="NAD(P)-binding Rossmann-like Domain"/>
    <property type="match status" value="1"/>
</dbReference>
<protein>
    <recommendedName>
        <fullName evidence="1">Saccharopine dehydrogenase NADP binding domain-containing protein</fullName>
    </recommendedName>
</protein>
<name>A0A2G8TDQ7_9BURK</name>
<accession>A0A2G8TDQ7</accession>
<dbReference type="InterPro" id="IPR005097">
    <property type="entry name" value="Sacchrp_dh_NADP-bd"/>
</dbReference>
<dbReference type="EMBL" id="PDOC01000009">
    <property type="protein sequence ID" value="PIL44172.1"/>
    <property type="molecule type" value="Genomic_DNA"/>
</dbReference>
<dbReference type="Pfam" id="PF03435">
    <property type="entry name" value="Sacchrp_dh_NADP"/>
    <property type="match status" value="1"/>
</dbReference>
<dbReference type="PANTHER" id="PTHR43796">
    <property type="entry name" value="CARBOXYNORSPERMIDINE SYNTHASE"/>
    <property type="match status" value="1"/>
</dbReference>
<sequence length="367" mass="38852">MLLLGGYGFFGKRLAARLALDPLIDLTICGRDLAAAEALSASLNRQTGSARFHAQRIDVLAPGLAGHIRNSGAAVMVHASGPFQGQGYGVARACIEAGAHYIDLSDGREFVCGISALDADARAAGVCVISGASSVPALSSAVTDALAREFTQVHAIDIGINPGNRTERGLATVTAILGYTGAAIPNWRDGRWQSVFGWQGLRRHVYPAPVGVRWLAHCDVPDLQLMPARYPGVDTVSFRAGTELRLLHFGAWMMAAMRRAGLVRDWSRYSAQLKAASDLFIRFGTDAGAMHVEVTGVADGRQLRRCWTLVALDGDGPFVPTLASAALVAKLARGELAFRGATPCVGLLTVQDFLDAAKGLAITMETI</sequence>
<comment type="caution">
    <text evidence="2">The sequence shown here is derived from an EMBL/GenBank/DDBJ whole genome shotgun (WGS) entry which is preliminary data.</text>
</comment>
<reference evidence="2 3" key="1">
    <citation type="submission" date="2017-10" db="EMBL/GenBank/DDBJ databases">
        <title>Massilia psychrophilum sp. nov., a novel purple-pigmented bacterium isolated from Tianshan glacier, Xinjiang Municipality, China.</title>
        <authorList>
            <person name="Wang H."/>
        </authorList>
    </citation>
    <scope>NUCLEOTIDE SEQUENCE [LARGE SCALE GENOMIC DNA]</scope>
    <source>
        <strain evidence="2 3">JCM 30074</strain>
    </source>
</reference>